<feature type="compositionally biased region" description="Polar residues" evidence="5">
    <location>
        <begin position="219"/>
        <end position="229"/>
    </location>
</feature>
<proteinExistence type="predicted"/>
<evidence type="ECO:0000256" key="1">
    <source>
        <dbReference type="ARBA" id="ARBA00017439"/>
    </source>
</evidence>
<feature type="compositionally biased region" description="Low complexity" evidence="5">
    <location>
        <begin position="27"/>
        <end position="40"/>
    </location>
</feature>
<evidence type="ECO:0000256" key="4">
    <source>
        <dbReference type="ARBA" id="ARBA00047129"/>
    </source>
</evidence>
<keyword evidence="8" id="KW-1185">Reference proteome</keyword>
<dbReference type="InterPro" id="IPR041384">
    <property type="entry name" value="DNTTIP1_dimer"/>
</dbReference>
<name>A0A670ZJW9_PSETE</name>
<sequence>MGAAREVEPPPAQDEEPEDDEEEEAAGVDGEPGAAVRAGPTIGGGGAVGRGPWNIMIKHRLVQRRGRRSQMMTSFTDPVVSMDLLRAVLQPSINEEIQAVFGKYMKVGGWGGRGEGVGRGSSCLARGGTPPPTSPGDPGLARSSERPQWEARIAGGGTLPEGQRVLGVARHPLQLPFIRAAINKFRSFFFQEATGLPRGFSLKRFQRRLEGGEQKDSWSAKSIQPSIQS</sequence>
<dbReference type="InterPro" id="IPR026064">
    <property type="entry name" value="TdIF1"/>
</dbReference>
<feature type="compositionally biased region" description="Acidic residues" evidence="5">
    <location>
        <begin position="13"/>
        <end position="26"/>
    </location>
</feature>
<dbReference type="Pfam" id="PF18192">
    <property type="entry name" value="DNTTIP1_dimer"/>
    <property type="match status" value="1"/>
</dbReference>
<dbReference type="GO" id="GO:0003677">
    <property type="term" value="F:DNA binding"/>
    <property type="evidence" value="ECO:0007669"/>
    <property type="project" value="TreeGrafter"/>
</dbReference>
<accession>A0A670ZJW9</accession>
<comment type="subunit">
    <text evidence="4">Monomer and homodimer. A minor proportion may form homotrimers. Interacts with ZNF541. Interacts with the terminal deoxynucleotidyltransferase DNTT. Interacts with TRERF1. Identified in a histone deacetylase complex that contains DNTTIP1, HDAC1 and MIDEAS; this complex assembles into a tetramer that contains four copies of each protein chain. Component of a histone deacetylase complex containing DNTTIP1, ZNF541, HDAC1 and HDAC2. Identified in a complex with KCTD19, HDAC1, HDAC2 and ZNF541.</text>
</comment>
<evidence type="ECO:0000256" key="2">
    <source>
        <dbReference type="ARBA" id="ARBA00030157"/>
    </source>
</evidence>
<evidence type="ECO:0000313" key="8">
    <source>
        <dbReference type="Proteomes" id="UP000472273"/>
    </source>
</evidence>
<dbReference type="PANTHER" id="PTHR23399:SF2">
    <property type="entry name" value="DEOXYNUCLEOTIDYLTRANSFERASE TERMINAL-INTERACTING PROTEIN 1"/>
    <property type="match status" value="1"/>
</dbReference>
<evidence type="ECO:0000256" key="5">
    <source>
        <dbReference type="SAM" id="MobiDB-lite"/>
    </source>
</evidence>
<evidence type="ECO:0000259" key="6">
    <source>
        <dbReference type="Pfam" id="PF18192"/>
    </source>
</evidence>
<dbReference type="PANTHER" id="PTHR23399">
    <property type="entry name" value="DEOXYNUCLEOTIDYLTRANSFERASE TERMINAL-INTERACTING PROTEIN 1"/>
    <property type="match status" value="1"/>
</dbReference>
<feature type="domain" description="DNTTIP1 dimerisation" evidence="6">
    <location>
        <begin position="81"/>
        <end position="106"/>
    </location>
</feature>
<evidence type="ECO:0000313" key="7">
    <source>
        <dbReference type="Ensembl" id="ENSPTXP00000023103.1"/>
    </source>
</evidence>
<feature type="region of interest" description="Disordered" evidence="5">
    <location>
        <begin position="1"/>
        <end position="50"/>
    </location>
</feature>
<feature type="region of interest" description="Disordered" evidence="5">
    <location>
        <begin position="210"/>
        <end position="229"/>
    </location>
</feature>
<evidence type="ECO:0000256" key="3">
    <source>
        <dbReference type="ARBA" id="ARBA00045675"/>
    </source>
</evidence>
<reference evidence="7" key="1">
    <citation type="submission" date="2025-08" db="UniProtKB">
        <authorList>
            <consortium name="Ensembl"/>
        </authorList>
    </citation>
    <scope>IDENTIFICATION</scope>
</reference>
<dbReference type="AlphaFoldDB" id="A0A670ZJW9"/>
<organism evidence="7 8">
    <name type="scientific">Pseudonaja textilis</name>
    <name type="common">Eastern brown snake</name>
    <dbReference type="NCBI Taxonomy" id="8673"/>
    <lineage>
        <taxon>Eukaryota</taxon>
        <taxon>Metazoa</taxon>
        <taxon>Chordata</taxon>
        <taxon>Craniata</taxon>
        <taxon>Vertebrata</taxon>
        <taxon>Euteleostomi</taxon>
        <taxon>Lepidosauria</taxon>
        <taxon>Squamata</taxon>
        <taxon>Bifurcata</taxon>
        <taxon>Unidentata</taxon>
        <taxon>Episquamata</taxon>
        <taxon>Toxicofera</taxon>
        <taxon>Serpentes</taxon>
        <taxon>Colubroidea</taxon>
        <taxon>Elapidae</taxon>
        <taxon>Hydrophiinae</taxon>
        <taxon>Pseudonaja</taxon>
    </lineage>
</organism>
<dbReference type="GO" id="GO:0005634">
    <property type="term" value="C:nucleus"/>
    <property type="evidence" value="ECO:0007669"/>
    <property type="project" value="TreeGrafter"/>
</dbReference>
<feature type="region of interest" description="Disordered" evidence="5">
    <location>
        <begin position="118"/>
        <end position="146"/>
    </location>
</feature>
<dbReference type="GeneTree" id="ENSGT00510000047836"/>
<dbReference type="Proteomes" id="UP000472273">
    <property type="component" value="Unplaced"/>
</dbReference>
<comment type="function">
    <text evidence="3">Increases DNTT terminal deoxynucleotidyltransferase activity (in vitro). Also acts as a transcriptional regulator, binding to the consensus sequence 5'-GNTGCATG-3' following an AT-tract. Associates with RAB20 promoter and positively regulates its transcription. Binds DNA and nucleosomes; may recruit HDAC1 complexes to nucleosomes or naked DNA.</text>
</comment>
<reference evidence="7" key="2">
    <citation type="submission" date="2025-09" db="UniProtKB">
        <authorList>
            <consortium name="Ensembl"/>
        </authorList>
    </citation>
    <scope>IDENTIFICATION</scope>
</reference>
<dbReference type="Ensembl" id="ENSPTXT00000023818.1">
    <property type="protein sequence ID" value="ENSPTXP00000023103.1"/>
    <property type="gene ID" value="ENSPTXG00000016014.1"/>
</dbReference>
<dbReference type="GO" id="GO:0031491">
    <property type="term" value="F:nucleosome binding"/>
    <property type="evidence" value="ECO:0007669"/>
    <property type="project" value="TreeGrafter"/>
</dbReference>
<protein>
    <recommendedName>
        <fullName evidence="1">Deoxynucleotidyltransferase terminal-interacting protein 1</fullName>
    </recommendedName>
    <alternativeName>
        <fullName evidence="2">Terminal deoxynucleotidyltransferase-interacting factor 1</fullName>
    </alternativeName>
</protein>